<keyword evidence="3" id="KW-1185">Reference proteome</keyword>
<gene>
    <name evidence="2" type="ORF">H1P_130002</name>
</gene>
<name>A0A563VKP1_9CYAN</name>
<dbReference type="InterPro" id="IPR015102">
    <property type="entry name" value="Tscrpt_reg_HTH_FeoC"/>
</dbReference>
<evidence type="ECO:0000313" key="3">
    <source>
        <dbReference type="Proteomes" id="UP000320055"/>
    </source>
</evidence>
<dbReference type="EMBL" id="CAACVJ010000035">
    <property type="protein sequence ID" value="VEP11982.1"/>
    <property type="molecule type" value="Genomic_DNA"/>
</dbReference>
<reference evidence="2 3" key="1">
    <citation type="submission" date="2019-01" db="EMBL/GenBank/DDBJ databases">
        <authorList>
            <person name="Brito A."/>
        </authorList>
    </citation>
    <scope>NUCLEOTIDE SEQUENCE [LARGE SCALE GENOMIC DNA]</scope>
    <source>
        <strain evidence="2">1</strain>
    </source>
</reference>
<sequence>MNLQELQEFVFNFQRVSIAEMKLYLQIDNQTLNPMLDSLVEKGVVQKSLTTEECKTCQKCETEEIEFYEWVSSIE</sequence>
<dbReference type="InterPro" id="IPR036390">
    <property type="entry name" value="WH_DNA-bd_sf"/>
</dbReference>
<proteinExistence type="predicted"/>
<dbReference type="Gene3D" id="1.10.10.10">
    <property type="entry name" value="Winged helix-like DNA-binding domain superfamily/Winged helix DNA-binding domain"/>
    <property type="match status" value="1"/>
</dbReference>
<evidence type="ECO:0000313" key="2">
    <source>
        <dbReference type="EMBL" id="VEP11982.1"/>
    </source>
</evidence>
<dbReference type="Proteomes" id="UP000320055">
    <property type="component" value="Unassembled WGS sequence"/>
</dbReference>
<dbReference type="AlphaFoldDB" id="A0A563VKP1"/>
<dbReference type="OrthoDB" id="467062at2"/>
<organism evidence="2 3">
    <name type="scientific">Hyella patelloides LEGE 07179</name>
    <dbReference type="NCBI Taxonomy" id="945734"/>
    <lineage>
        <taxon>Bacteria</taxon>
        <taxon>Bacillati</taxon>
        <taxon>Cyanobacteriota</taxon>
        <taxon>Cyanophyceae</taxon>
        <taxon>Pleurocapsales</taxon>
        <taxon>Hyellaceae</taxon>
        <taxon>Hyella</taxon>
    </lineage>
</organism>
<evidence type="ECO:0000259" key="1">
    <source>
        <dbReference type="Pfam" id="PF09012"/>
    </source>
</evidence>
<dbReference type="SUPFAM" id="SSF46785">
    <property type="entry name" value="Winged helix' DNA-binding domain"/>
    <property type="match status" value="1"/>
</dbReference>
<protein>
    <recommendedName>
        <fullName evidence="1">Transcriptional regulator HTH-type FeoC domain-containing protein</fullName>
    </recommendedName>
</protein>
<accession>A0A563VKP1</accession>
<dbReference type="Pfam" id="PF09012">
    <property type="entry name" value="FeoC"/>
    <property type="match status" value="1"/>
</dbReference>
<dbReference type="InterPro" id="IPR036388">
    <property type="entry name" value="WH-like_DNA-bd_sf"/>
</dbReference>
<dbReference type="RefSeq" id="WP_144863888.1">
    <property type="nucleotide sequence ID" value="NZ_LR213775.1"/>
</dbReference>
<feature type="domain" description="Transcriptional regulator HTH-type FeoC" evidence="1">
    <location>
        <begin position="3"/>
        <end position="69"/>
    </location>
</feature>